<dbReference type="GO" id="GO:0000226">
    <property type="term" value="P:microtubule cytoskeleton organization"/>
    <property type="evidence" value="ECO:0007669"/>
    <property type="project" value="TreeGrafter"/>
</dbReference>
<evidence type="ECO:0000313" key="4">
    <source>
        <dbReference type="EMBL" id="KAG7339471.1"/>
    </source>
</evidence>
<reference evidence="4" key="1">
    <citation type="journal article" date="2021" name="Sci. Rep.">
        <title>Diploid genomic architecture of Nitzschia inconspicua, an elite biomass production diatom.</title>
        <authorList>
            <person name="Oliver A."/>
            <person name="Podell S."/>
            <person name="Pinowska A."/>
            <person name="Traller J.C."/>
            <person name="Smith S.R."/>
            <person name="McClure R."/>
            <person name="Beliaev A."/>
            <person name="Bohutskyi P."/>
            <person name="Hill E.A."/>
            <person name="Rabines A."/>
            <person name="Zheng H."/>
            <person name="Allen L.Z."/>
            <person name="Kuo A."/>
            <person name="Grigoriev I.V."/>
            <person name="Allen A.E."/>
            <person name="Hazlebeck D."/>
            <person name="Allen E.E."/>
        </authorList>
    </citation>
    <scope>NUCLEOTIDE SEQUENCE</scope>
    <source>
        <strain evidence="4">Hildebrandi</strain>
    </source>
</reference>
<dbReference type="AlphaFoldDB" id="A0A9K3K9L3"/>
<organism evidence="4 6">
    <name type="scientific">Nitzschia inconspicua</name>
    <dbReference type="NCBI Taxonomy" id="303405"/>
    <lineage>
        <taxon>Eukaryota</taxon>
        <taxon>Sar</taxon>
        <taxon>Stramenopiles</taxon>
        <taxon>Ochrophyta</taxon>
        <taxon>Bacillariophyta</taxon>
        <taxon>Bacillariophyceae</taxon>
        <taxon>Bacillariophycidae</taxon>
        <taxon>Bacillariales</taxon>
        <taxon>Bacillariaceae</taxon>
        <taxon>Nitzschia</taxon>
    </lineage>
</organism>
<gene>
    <name evidence="4" type="ORF">IV203_024841</name>
    <name evidence="5" type="ORF">IV203_025348</name>
</gene>
<reference evidence="4" key="2">
    <citation type="submission" date="2021-04" db="EMBL/GenBank/DDBJ databases">
        <authorList>
            <person name="Podell S."/>
        </authorList>
    </citation>
    <scope>NUCLEOTIDE SEQUENCE</scope>
    <source>
        <strain evidence="4">Hildebrandi</strain>
    </source>
</reference>
<proteinExistence type="predicted"/>
<dbReference type="GO" id="GO:0005524">
    <property type="term" value="F:ATP binding"/>
    <property type="evidence" value="ECO:0007669"/>
    <property type="project" value="UniProtKB-KW"/>
</dbReference>
<evidence type="ECO:0000313" key="5">
    <source>
        <dbReference type="EMBL" id="KAG7362464.1"/>
    </source>
</evidence>
<evidence type="ECO:0000256" key="2">
    <source>
        <dbReference type="ARBA" id="ARBA00022741"/>
    </source>
</evidence>
<dbReference type="PANTHER" id="PTHR12241">
    <property type="entry name" value="TUBULIN POLYGLUTAMYLASE"/>
    <property type="match status" value="1"/>
</dbReference>
<sequence length="687" mass="77761">MRQSTKCLAVWVTAFAFPGSINYISGLLTAFITKSPNHQRRQRRRSRQISCPIRLSVSSTSSFIDTTTSFNTTEKILFGLAASQKAATNITAAMEACDIWDDIFRKDEQDLVQAEISPQVIQLSRTLHASCLVRIGRDSEAIPIYDYCINKDCNCSSSKNENNLSLEANHNKHIIAVAQWRLSKAKCHQRLLDYSQAFMDYRDVLEEETISNVALLEQALQGAVTCALRLGNVTLAQEIFPIHHDTFKIPSPDTACLAAVIRYLHSGDRNGAVERLRSSVQQNWFLYQWILSVLQSSSENDDDNRMSDFLPISSSSTAFNETFLQLIRINMSPFDDPDLVYLDDKINLHDLLTTHSNLRSTETMVPFWPDGIILPRELNRLKEMLAEQRKSSSTTRRTTTNDDIMDNSLWILKSRAGYGSHGNQILTLSQALSKYDDRSTGGKEASNELSPVLLQRMVHPLYLLSGHKFSLRIFVVYFTLDEIYISTKGLVKLAAEPLHDHGDDDANPELATNARKHMTNSGRETSMVQYGLDFLWDDLGETRATKVWQLIRDVTSNVWLLQYPLMVTNNMQNNPMDFSTFTARRQSLGIPKILGFDFVLQNDNGELTPFLVEVNRFPGMEPRDAVDYGIKHQVVRDAWIQAAKRMDSTRSKGYVSHFVTSIPVQTSESSLQKLVLSNIDSLPSTNY</sequence>
<dbReference type="GO" id="GO:0036064">
    <property type="term" value="C:ciliary basal body"/>
    <property type="evidence" value="ECO:0007669"/>
    <property type="project" value="TreeGrafter"/>
</dbReference>
<evidence type="ECO:0000256" key="1">
    <source>
        <dbReference type="ARBA" id="ARBA00022598"/>
    </source>
</evidence>
<keyword evidence="3" id="KW-0067">ATP-binding</keyword>
<accession>A0A9K3K9L3</accession>
<dbReference type="GO" id="GO:0070740">
    <property type="term" value="F:tubulin-glutamic acid ligase activity"/>
    <property type="evidence" value="ECO:0007669"/>
    <property type="project" value="TreeGrafter"/>
</dbReference>
<keyword evidence="6" id="KW-1185">Reference proteome</keyword>
<keyword evidence="1 4" id="KW-0436">Ligase</keyword>
<protein>
    <submittedName>
        <fullName evidence="4">Tubulin-tyrosine ligase family protein</fullName>
    </submittedName>
</protein>
<name>A0A9K3K9L3_9STRA</name>
<dbReference type="PROSITE" id="PS51221">
    <property type="entry name" value="TTL"/>
    <property type="match status" value="1"/>
</dbReference>
<keyword evidence="2" id="KW-0547">Nucleotide-binding</keyword>
<comment type="caution">
    <text evidence="4">The sequence shown here is derived from an EMBL/GenBank/DDBJ whole genome shotgun (WGS) entry which is preliminary data.</text>
</comment>
<dbReference type="OrthoDB" id="202825at2759"/>
<dbReference type="Pfam" id="PF03133">
    <property type="entry name" value="TTL"/>
    <property type="match status" value="1"/>
</dbReference>
<dbReference type="Proteomes" id="UP000693970">
    <property type="component" value="Unassembled WGS sequence"/>
</dbReference>
<dbReference type="EMBL" id="JAGRRH010000011">
    <property type="protein sequence ID" value="KAG7362464.1"/>
    <property type="molecule type" value="Genomic_DNA"/>
</dbReference>
<dbReference type="GO" id="GO:0015631">
    <property type="term" value="F:tubulin binding"/>
    <property type="evidence" value="ECO:0007669"/>
    <property type="project" value="TreeGrafter"/>
</dbReference>
<dbReference type="InterPro" id="IPR004344">
    <property type="entry name" value="TTL/TTLL_fam"/>
</dbReference>
<dbReference type="EMBL" id="JAGRRH010000034">
    <property type="protein sequence ID" value="KAG7339471.1"/>
    <property type="molecule type" value="Genomic_DNA"/>
</dbReference>
<evidence type="ECO:0000313" key="6">
    <source>
        <dbReference type="Proteomes" id="UP000693970"/>
    </source>
</evidence>
<evidence type="ECO:0000256" key="3">
    <source>
        <dbReference type="ARBA" id="ARBA00022840"/>
    </source>
</evidence>